<evidence type="ECO:0000256" key="3">
    <source>
        <dbReference type="ARBA" id="ARBA00022982"/>
    </source>
</evidence>
<dbReference type="InterPro" id="IPR013766">
    <property type="entry name" value="Thioredoxin_domain"/>
</dbReference>
<evidence type="ECO:0000256" key="2">
    <source>
        <dbReference type="ARBA" id="ARBA00022448"/>
    </source>
</evidence>
<dbReference type="SUPFAM" id="SSF52833">
    <property type="entry name" value="Thioredoxin-like"/>
    <property type="match status" value="1"/>
</dbReference>
<gene>
    <name evidence="7" type="ORF">ENO08_06330</name>
</gene>
<keyword evidence="4" id="KW-1015">Disulfide bond</keyword>
<proteinExistence type="inferred from homology"/>
<dbReference type="GO" id="GO:0015035">
    <property type="term" value="F:protein-disulfide reductase activity"/>
    <property type="evidence" value="ECO:0007669"/>
    <property type="project" value="InterPro"/>
</dbReference>
<dbReference type="PROSITE" id="PS51352">
    <property type="entry name" value="THIOREDOXIN_2"/>
    <property type="match status" value="1"/>
</dbReference>
<dbReference type="GO" id="GO:0045454">
    <property type="term" value="P:cell redox homeostasis"/>
    <property type="evidence" value="ECO:0007669"/>
    <property type="project" value="TreeGrafter"/>
</dbReference>
<comment type="similarity">
    <text evidence="1">Belongs to the thioredoxin family.</text>
</comment>
<dbReference type="Pfam" id="PF00085">
    <property type="entry name" value="Thioredoxin"/>
    <property type="match status" value="1"/>
</dbReference>
<dbReference type="InterPro" id="IPR005746">
    <property type="entry name" value="Thioredoxin"/>
</dbReference>
<organism evidence="7">
    <name type="scientific">Eiseniibacteriota bacterium</name>
    <dbReference type="NCBI Taxonomy" id="2212470"/>
    <lineage>
        <taxon>Bacteria</taxon>
        <taxon>Candidatus Eiseniibacteriota</taxon>
    </lineage>
</organism>
<sequence length="74" mass="7898">PCQMIAPVIDELAGEYAGKVLFAKVNTDEARNVAIKYGIMGIPTLKVFKGGEEVASVSGALPKEHLKKWIDGAL</sequence>
<dbReference type="PANTHER" id="PTHR45663:SF11">
    <property type="entry name" value="GEO12009P1"/>
    <property type="match status" value="1"/>
</dbReference>
<evidence type="ECO:0000259" key="6">
    <source>
        <dbReference type="PROSITE" id="PS51352"/>
    </source>
</evidence>
<dbReference type="Proteomes" id="UP000886069">
    <property type="component" value="Unassembled WGS sequence"/>
</dbReference>
<dbReference type="Gene3D" id="3.40.30.10">
    <property type="entry name" value="Glutaredoxin"/>
    <property type="match status" value="1"/>
</dbReference>
<evidence type="ECO:0000256" key="1">
    <source>
        <dbReference type="ARBA" id="ARBA00008987"/>
    </source>
</evidence>
<feature type="non-terminal residue" evidence="7">
    <location>
        <position position="1"/>
    </location>
</feature>
<dbReference type="AlphaFoldDB" id="A0A7V2F447"/>
<evidence type="ECO:0000313" key="7">
    <source>
        <dbReference type="EMBL" id="HER44059.1"/>
    </source>
</evidence>
<feature type="domain" description="Thioredoxin" evidence="6">
    <location>
        <begin position="1"/>
        <end position="74"/>
    </location>
</feature>
<dbReference type="CDD" id="cd02947">
    <property type="entry name" value="TRX_family"/>
    <property type="match status" value="1"/>
</dbReference>
<keyword evidence="2" id="KW-0813">Transport</keyword>
<name>A0A7V2F447_UNCEI</name>
<keyword evidence="3" id="KW-0249">Electron transport</keyword>
<dbReference type="EMBL" id="DSEC01000448">
    <property type="protein sequence ID" value="HER44059.1"/>
    <property type="molecule type" value="Genomic_DNA"/>
</dbReference>
<dbReference type="PIRSF" id="PIRSF000077">
    <property type="entry name" value="Thioredoxin"/>
    <property type="match status" value="1"/>
</dbReference>
<comment type="caution">
    <text evidence="7">The sequence shown here is derived from an EMBL/GenBank/DDBJ whole genome shotgun (WGS) entry which is preliminary data.</text>
</comment>
<dbReference type="GO" id="GO:0005829">
    <property type="term" value="C:cytosol"/>
    <property type="evidence" value="ECO:0007669"/>
    <property type="project" value="TreeGrafter"/>
</dbReference>
<dbReference type="InterPro" id="IPR036249">
    <property type="entry name" value="Thioredoxin-like_sf"/>
</dbReference>
<reference evidence="7" key="1">
    <citation type="journal article" date="2020" name="mSystems">
        <title>Genome- and Community-Level Interaction Insights into Carbon Utilization and Element Cycling Functions of Hydrothermarchaeota in Hydrothermal Sediment.</title>
        <authorList>
            <person name="Zhou Z."/>
            <person name="Liu Y."/>
            <person name="Xu W."/>
            <person name="Pan J."/>
            <person name="Luo Z.H."/>
            <person name="Li M."/>
        </authorList>
    </citation>
    <scope>NUCLEOTIDE SEQUENCE [LARGE SCALE GENOMIC DNA]</scope>
    <source>
        <strain evidence="7">SpSt-1233</strain>
    </source>
</reference>
<accession>A0A7V2F447</accession>
<evidence type="ECO:0000256" key="5">
    <source>
        <dbReference type="ARBA" id="ARBA00023284"/>
    </source>
</evidence>
<keyword evidence="5" id="KW-0676">Redox-active center</keyword>
<protein>
    <submittedName>
        <fullName evidence="7">Thioredoxin</fullName>
    </submittedName>
</protein>
<evidence type="ECO:0000256" key="4">
    <source>
        <dbReference type="ARBA" id="ARBA00023157"/>
    </source>
</evidence>
<dbReference type="PANTHER" id="PTHR45663">
    <property type="entry name" value="GEO12009P1"/>
    <property type="match status" value="1"/>
</dbReference>